<dbReference type="InterPro" id="IPR036873">
    <property type="entry name" value="Rhodanese-like_dom_sf"/>
</dbReference>
<dbReference type="InterPro" id="IPR001763">
    <property type="entry name" value="Rhodanese-like_dom"/>
</dbReference>
<dbReference type="Pfam" id="PF00581">
    <property type="entry name" value="Rhodanese"/>
    <property type="match status" value="1"/>
</dbReference>
<dbReference type="RefSeq" id="WP_339616682.1">
    <property type="nucleotide sequence ID" value="NZ_AP031500.1"/>
</dbReference>
<keyword evidence="1" id="KW-0812">Transmembrane</keyword>
<dbReference type="SMART" id="SM00450">
    <property type="entry name" value="RHOD"/>
    <property type="match status" value="1"/>
</dbReference>
<feature type="transmembrane region" description="Helical" evidence="1">
    <location>
        <begin position="6"/>
        <end position="26"/>
    </location>
</feature>
<dbReference type="PANTHER" id="PTHR43031">
    <property type="entry name" value="FAD-DEPENDENT OXIDOREDUCTASE"/>
    <property type="match status" value="1"/>
</dbReference>
<keyword evidence="4" id="KW-1185">Reference proteome</keyword>
<feature type="domain" description="Rhodanese" evidence="2">
    <location>
        <begin position="46"/>
        <end position="135"/>
    </location>
</feature>
<dbReference type="Proteomes" id="UP001595548">
    <property type="component" value="Unassembled WGS sequence"/>
</dbReference>
<name>A0ABV7HKK7_9GAMM</name>
<keyword evidence="1" id="KW-0472">Membrane</keyword>
<accession>A0ABV7HKK7</accession>
<dbReference type="PANTHER" id="PTHR43031:SF18">
    <property type="entry name" value="RHODANESE-RELATED SULFURTRANSFERASES"/>
    <property type="match status" value="1"/>
</dbReference>
<dbReference type="CDD" id="cd00158">
    <property type="entry name" value="RHOD"/>
    <property type="match status" value="1"/>
</dbReference>
<dbReference type="Gene3D" id="3.40.250.10">
    <property type="entry name" value="Rhodanese-like domain"/>
    <property type="match status" value="1"/>
</dbReference>
<dbReference type="InterPro" id="IPR050229">
    <property type="entry name" value="GlpE_sulfurtransferase"/>
</dbReference>
<keyword evidence="1" id="KW-1133">Transmembrane helix</keyword>
<dbReference type="SUPFAM" id="SSF52821">
    <property type="entry name" value="Rhodanese/Cell cycle control phosphatase"/>
    <property type="match status" value="1"/>
</dbReference>
<protein>
    <submittedName>
        <fullName evidence="3">Rhodanese-like domain-containing protein</fullName>
    </submittedName>
</protein>
<evidence type="ECO:0000313" key="3">
    <source>
        <dbReference type="EMBL" id="MFC3154413.1"/>
    </source>
</evidence>
<comment type="caution">
    <text evidence="3">The sequence shown here is derived from an EMBL/GenBank/DDBJ whole genome shotgun (WGS) entry which is preliminary data.</text>
</comment>
<sequence>MEIIAFLNQEWMLVSMLAVLILIYGWRERIKNGQPVTTQQATVLINADTAIWLDVRETKEFDAGHMVDAINIPHGKVAERLNELEKHRDKTIIVVDKLGQHAGSTGRLLGGKSFDVRRLTGGISEWQNQGLPLVK</sequence>
<evidence type="ECO:0000256" key="1">
    <source>
        <dbReference type="SAM" id="Phobius"/>
    </source>
</evidence>
<dbReference type="EMBL" id="JBHRTL010000004">
    <property type="protein sequence ID" value="MFC3154413.1"/>
    <property type="molecule type" value="Genomic_DNA"/>
</dbReference>
<gene>
    <name evidence="3" type="ORF">ACFOEB_04290</name>
</gene>
<evidence type="ECO:0000259" key="2">
    <source>
        <dbReference type="PROSITE" id="PS50206"/>
    </source>
</evidence>
<organism evidence="3 4">
    <name type="scientific">Gilvimarinus japonicus</name>
    <dbReference type="NCBI Taxonomy" id="1796469"/>
    <lineage>
        <taxon>Bacteria</taxon>
        <taxon>Pseudomonadati</taxon>
        <taxon>Pseudomonadota</taxon>
        <taxon>Gammaproteobacteria</taxon>
        <taxon>Cellvibrionales</taxon>
        <taxon>Cellvibrionaceae</taxon>
        <taxon>Gilvimarinus</taxon>
    </lineage>
</organism>
<dbReference type="PROSITE" id="PS50206">
    <property type="entry name" value="RHODANESE_3"/>
    <property type="match status" value="1"/>
</dbReference>
<evidence type="ECO:0000313" key="4">
    <source>
        <dbReference type="Proteomes" id="UP001595548"/>
    </source>
</evidence>
<reference evidence="4" key="1">
    <citation type="journal article" date="2019" name="Int. J. Syst. Evol. Microbiol.">
        <title>The Global Catalogue of Microorganisms (GCM) 10K type strain sequencing project: providing services to taxonomists for standard genome sequencing and annotation.</title>
        <authorList>
            <consortium name="The Broad Institute Genomics Platform"/>
            <consortium name="The Broad Institute Genome Sequencing Center for Infectious Disease"/>
            <person name="Wu L."/>
            <person name="Ma J."/>
        </authorList>
    </citation>
    <scope>NUCLEOTIDE SEQUENCE [LARGE SCALE GENOMIC DNA]</scope>
    <source>
        <strain evidence="4">KCTC 52141</strain>
    </source>
</reference>
<proteinExistence type="predicted"/>